<keyword evidence="2" id="KW-1185">Reference proteome</keyword>
<sequence length="101" mass="11657">MLRCVVQFIWQPNLKGGRDGDTYASLQLPNISPEYDVLQISSTQCLWSSLIVRHDWSREIRPHWLPTARSPEQRLGSKDASEYRSSGWILCADSLHIYDPI</sequence>
<reference evidence="1" key="1">
    <citation type="journal article" date="2023" name="Science">
        <title>Genome structures resolve the early diversification of teleost fishes.</title>
        <authorList>
            <person name="Parey E."/>
            <person name="Louis A."/>
            <person name="Montfort J."/>
            <person name="Bouchez O."/>
            <person name="Roques C."/>
            <person name="Iampietro C."/>
            <person name="Lluch J."/>
            <person name="Castinel A."/>
            <person name="Donnadieu C."/>
            <person name="Desvignes T."/>
            <person name="Floi Bucao C."/>
            <person name="Jouanno E."/>
            <person name="Wen M."/>
            <person name="Mejri S."/>
            <person name="Dirks R."/>
            <person name="Jansen H."/>
            <person name="Henkel C."/>
            <person name="Chen W.J."/>
            <person name="Zahm M."/>
            <person name="Cabau C."/>
            <person name="Klopp C."/>
            <person name="Thompson A.W."/>
            <person name="Robinson-Rechavi M."/>
            <person name="Braasch I."/>
            <person name="Lecointre G."/>
            <person name="Bobe J."/>
            <person name="Postlethwait J.H."/>
            <person name="Berthelot C."/>
            <person name="Roest Crollius H."/>
            <person name="Guiguen Y."/>
        </authorList>
    </citation>
    <scope>NUCLEOTIDE SEQUENCE</scope>
    <source>
        <strain evidence="1">WJC10195</strain>
    </source>
</reference>
<dbReference type="AlphaFoldDB" id="A0A9Q1E639"/>
<evidence type="ECO:0000313" key="1">
    <source>
        <dbReference type="EMBL" id="KAJ8332945.1"/>
    </source>
</evidence>
<protein>
    <submittedName>
        <fullName evidence="1">Uncharacterized protein</fullName>
    </submittedName>
</protein>
<name>A0A9Q1E639_SYNKA</name>
<comment type="caution">
    <text evidence="1">The sequence shown here is derived from an EMBL/GenBank/DDBJ whole genome shotgun (WGS) entry which is preliminary data.</text>
</comment>
<dbReference type="Proteomes" id="UP001152622">
    <property type="component" value="Chromosome 24"/>
</dbReference>
<organism evidence="1 2">
    <name type="scientific">Synaphobranchus kaupii</name>
    <name type="common">Kaup's arrowtooth eel</name>
    <dbReference type="NCBI Taxonomy" id="118154"/>
    <lineage>
        <taxon>Eukaryota</taxon>
        <taxon>Metazoa</taxon>
        <taxon>Chordata</taxon>
        <taxon>Craniata</taxon>
        <taxon>Vertebrata</taxon>
        <taxon>Euteleostomi</taxon>
        <taxon>Actinopterygii</taxon>
        <taxon>Neopterygii</taxon>
        <taxon>Teleostei</taxon>
        <taxon>Anguilliformes</taxon>
        <taxon>Synaphobranchidae</taxon>
        <taxon>Synaphobranchus</taxon>
    </lineage>
</organism>
<evidence type="ECO:0000313" key="2">
    <source>
        <dbReference type="Proteomes" id="UP001152622"/>
    </source>
</evidence>
<gene>
    <name evidence="1" type="ORF">SKAU_G00418410</name>
</gene>
<proteinExistence type="predicted"/>
<dbReference type="EMBL" id="JAINUF010000024">
    <property type="protein sequence ID" value="KAJ8332945.1"/>
    <property type="molecule type" value="Genomic_DNA"/>
</dbReference>
<accession>A0A9Q1E639</accession>